<organism evidence="2 3">
    <name type="scientific">Microbacterium foliorum</name>
    <dbReference type="NCBI Taxonomy" id="104336"/>
    <lineage>
        <taxon>Bacteria</taxon>
        <taxon>Bacillati</taxon>
        <taxon>Actinomycetota</taxon>
        <taxon>Actinomycetes</taxon>
        <taxon>Micrococcales</taxon>
        <taxon>Microbacteriaceae</taxon>
        <taxon>Microbacterium</taxon>
    </lineage>
</organism>
<keyword evidence="3" id="KW-1185">Reference proteome</keyword>
<name>A0ABU1HLH2_9MICO</name>
<comment type="caution">
    <text evidence="2">The sequence shown here is derived from an EMBL/GenBank/DDBJ whole genome shotgun (WGS) entry which is preliminary data.</text>
</comment>
<dbReference type="EMBL" id="JAVIZQ010000001">
    <property type="protein sequence ID" value="MDR6140453.1"/>
    <property type="molecule type" value="Genomic_DNA"/>
</dbReference>
<evidence type="ECO:0000313" key="3">
    <source>
        <dbReference type="Proteomes" id="UP001249291"/>
    </source>
</evidence>
<evidence type="ECO:0000313" key="2">
    <source>
        <dbReference type="EMBL" id="MDR6140453.1"/>
    </source>
</evidence>
<proteinExistence type="predicted"/>
<protein>
    <submittedName>
        <fullName evidence="2">Uncharacterized protein</fullName>
    </submittedName>
</protein>
<feature type="region of interest" description="Disordered" evidence="1">
    <location>
        <begin position="35"/>
        <end position="156"/>
    </location>
</feature>
<feature type="compositionally biased region" description="Basic and acidic residues" evidence="1">
    <location>
        <begin position="118"/>
        <end position="141"/>
    </location>
</feature>
<sequence>MEKRSKAETYAVTSSAYVVAEMTGRGIAVKALLAAESEIDPGRASDVKGTTMTNSTPEQDPTSGLDPEAQTPTPTPSSGDAGEFKDTGSTAEKPAEAESPEDADPSEVPSNDELEEPSTEKEPSEEPKAPTRNDPEPDHEAVGIGVIDGPETDEGD</sequence>
<feature type="compositionally biased region" description="Acidic residues" evidence="1">
    <location>
        <begin position="98"/>
        <end position="117"/>
    </location>
</feature>
<reference evidence="2 3" key="1">
    <citation type="submission" date="2023-08" db="EMBL/GenBank/DDBJ databases">
        <title>Functional and genomic diversity of the sorghum phyllosphere microbiome.</title>
        <authorList>
            <person name="Shade A."/>
        </authorList>
    </citation>
    <scope>NUCLEOTIDE SEQUENCE [LARGE SCALE GENOMIC DNA]</scope>
    <source>
        <strain evidence="2 3">SORGH_AS_0445</strain>
    </source>
</reference>
<dbReference type="RefSeq" id="WP_309686038.1">
    <property type="nucleotide sequence ID" value="NZ_JAVIZQ010000001.1"/>
</dbReference>
<dbReference type="Proteomes" id="UP001249291">
    <property type="component" value="Unassembled WGS sequence"/>
</dbReference>
<feature type="compositionally biased region" description="Polar residues" evidence="1">
    <location>
        <begin position="48"/>
        <end position="62"/>
    </location>
</feature>
<evidence type="ECO:0000256" key="1">
    <source>
        <dbReference type="SAM" id="MobiDB-lite"/>
    </source>
</evidence>
<gene>
    <name evidence="2" type="ORF">QE375_000007</name>
</gene>
<accession>A0ABU1HLH2</accession>